<protein>
    <submittedName>
        <fullName evidence="2">GNAT family N-acetyltransferase</fullName>
    </submittedName>
</protein>
<dbReference type="InterPro" id="IPR000182">
    <property type="entry name" value="GNAT_dom"/>
</dbReference>
<organism evidence="2 3">
    <name type="scientific">Mucilaginibacter aquariorum</name>
    <dbReference type="NCBI Taxonomy" id="2967225"/>
    <lineage>
        <taxon>Bacteria</taxon>
        <taxon>Pseudomonadati</taxon>
        <taxon>Bacteroidota</taxon>
        <taxon>Sphingobacteriia</taxon>
        <taxon>Sphingobacteriales</taxon>
        <taxon>Sphingobacteriaceae</taxon>
        <taxon>Mucilaginibacter</taxon>
    </lineage>
</organism>
<evidence type="ECO:0000313" key="3">
    <source>
        <dbReference type="Proteomes" id="UP001204376"/>
    </source>
</evidence>
<evidence type="ECO:0000313" key="2">
    <source>
        <dbReference type="EMBL" id="MCQ6957894.1"/>
    </source>
</evidence>
<keyword evidence="3" id="KW-1185">Reference proteome</keyword>
<sequence length="184" mass="21060">MLKLKLHPSPQLFSPRLKLRAVTNNDAAEIYAMRSNEEVMKYIDRPLPASVTEVDEWINKVDLLQQKNESILWAITLQDSDTLIGTIGYWRMLPEHYRAEIGYMLNPAYQGKGLMSEALNMVIQYGFNNIGLHSIEANANPANQASIKLLEKTGFVREGYFKENYYFNGNFLDSAIYSLICSKK</sequence>
<proteinExistence type="predicted"/>
<dbReference type="InterPro" id="IPR016181">
    <property type="entry name" value="Acyl_CoA_acyltransferase"/>
</dbReference>
<dbReference type="EMBL" id="JANHOH010000001">
    <property type="protein sequence ID" value="MCQ6957894.1"/>
    <property type="molecule type" value="Genomic_DNA"/>
</dbReference>
<dbReference type="PROSITE" id="PS51186">
    <property type="entry name" value="GNAT"/>
    <property type="match status" value="1"/>
</dbReference>
<dbReference type="PANTHER" id="PTHR43792:SF1">
    <property type="entry name" value="N-ACETYLTRANSFERASE DOMAIN-CONTAINING PROTEIN"/>
    <property type="match status" value="1"/>
</dbReference>
<name>A0ABT1SZX3_9SPHI</name>
<accession>A0ABT1SZX3</accession>
<reference evidence="2 3" key="1">
    <citation type="submission" date="2022-07" db="EMBL/GenBank/DDBJ databases">
        <title>Mucilaginibacter sp. JC4.</title>
        <authorList>
            <person name="Le V."/>
            <person name="Ko S.-R."/>
            <person name="Ahn C.-Y."/>
            <person name="Oh H.-M."/>
        </authorList>
    </citation>
    <scope>NUCLEOTIDE SEQUENCE [LARGE SCALE GENOMIC DNA]</scope>
    <source>
        <strain evidence="2 3">JC4</strain>
    </source>
</reference>
<gene>
    <name evidence="2" type="ORF">NPE20_07995</name>
</gene>
<dbReference type="PANTHER" id="PTHR43792">
    <property type="entry name" value="GNAT FAMILY, PUTATIVE (AFU_ORTHOLOGUE AFUA_3G00765)-RELATED-RELATED"/>
    <property type="match status" value="1"/>
</dbReference>
<dbReference type="InterPro" id="IPR051531">
    <property type="entry name" value="N-acetyltransferase"/>
</dbReference>
<dbReference type="Pfam" id="PF13302">
    <property type="entry name" value="Acetyltransf_3"/>
    <property type="match status" value="1"/>
</dbReference>
<comment type="caution">
    <text evidence="2">The sequence shown here is derived from an EMBL/GenBank/DDBJ whole genome shotgun (WGS) entry which is preliminary data.</text>
</comment>
<dbReference type="Gene3D" id="3.40.630.30">
    <property type="match status" value="1"/>
</dbReference>
<evidence type="ECO:0000259" key="1">
    <source>
        <dbReference type="PROSITE" id="PS51186"/>
    </source>
</evidence>
<dbReference type="RefSeq" id="WP_256538085.1">
    <property type="nucleotide sequence ID" value="NZ_JANHOH010000001.1"/>
</dbReference>
<dbReference type="SUPFAM" id="SSF55729">
    <property type="entry name" value="Acyl-CoA N-acyltransferases (Nat)"/>
    <property type="match status" value="1"/>
</dbReference>
<dbReference type="Proteomes" id="UP001204376">
    <property type="component" value="Unassembled WGS sequence"/>
</dbReference>
<dbReference type="CDD" id="cd04301">
    <property type="entry name" value="NAT_SF"/>
    <property type="match status" value="1"/>
</dbReference>
<feature type="domain" description="N-acetyltransferase" evidence="1">
    <location>
        <begin position="17"/>
        <end position="173"/>
    </location>
</feature>